<dbReference type="InParanoid" id="H3GB99"/>
<name>H3GB99_PHYRM</name>
<organism evidence="6 7">
    <name type="scientific">Phytophthora ramorum</name>
    <name type="common">Sudden oak death agent</name>
    <dbReference type="NCBI Taxonomy" id="164328"/>
    <lineage>
        <taxon>Eukaryota</taxon>
        <taxon>Sar</taxon>
        <taxon>Stramenopiles</taxon>
        <taxon>Oomycota</taxon>
        <taxon>Peronosporomycetes</taxon>
        <taxon>Peronosporales</taxon>
        <taxon>Peronosporaceae</taxon>
        <taxon>Phytophthora</taxon>
    </lineage>
</organism>
<evidence type="ECO:0000313" key="7">
    <source>
        <dbReference type="Proteomes" id="UP000005238"/>
    </source>
</evidence>
<keyword evidence="5" id="KW-0732">Signal</keyword>
<reference evidence="6" key="2">
    <citation type="submission" date="2015-06" db="UniProtKB">
        <authorList>
            <consortium name="EnsemblProtists"/>
        </authorList>
    </citation>
    <scope>IDENTIFICATION</scope>
    <source>
        <strain evidence="6">Pr102</strain>
    </source>
</reference>
<dbReference type="Pfam" id="PF05630">
    <property type="entry name" value="NPP1"/>
    <property type="match status" value="1"/>
</dbReference>
<evidence type="ECO:0000256" key="1">
    <source>
        <dbReference type="ARBA" id="ARBA00004613"/>
    </source>
</evidence>
<dbReference type="InterPro" id="IPR008701">
    <property type="entry name" value="NPP1"/>
</dbReference>
<sequence>MNIGRLFVVVAVAFFSVEAASIDHDKVQPFPQPDPVTITEKSGVKFKPELHIDTEHGCASYPAVNSAGETSGGLKGTKGTSACTGPILGSQVYGRAEWHNDVWAIMYAWYFPKGFWDSRAYWRHDWSNAVVWIDDPALENPKVLGLSLSTSENKYGHKYVPAEALRNGTTPSLYRMMPTYKCAELVPYYASGEVQDLIMWGQLTDAARAALNDQGNFGRTEVPINDDHFLKHLEKAWPL</sequence>
<dbReference type="GO" id="GO:0005576">
    <property type="term" value="C:extracellular region"/>
    <property type="evidence" value="ECO:0007669"/>
    <property type="project" value="UniProtKB-SubCell"/>
</dbReference>
<accession>H3GB99</accession>
<keyword evidence="3" id="KW-0964">Secreted</keyword>
<evidence type="ECO:0000256" key="3">
    <source>
        <dbReference type="ARBA" id="ARBA00022525"/>
    </source>
</evidence>
<comment type="similarity">
    <text evidence="2">Belongs to the Necrosis inducing protein (NPP1) family.</text>
</comment>
<keyword evidence="7" id="KW-1185">Reference proteome</keyword>
<dbReference type="AlphaFoldDB" id="H3GB99"/>
<dbReference type="EMBL" id="DS568119">
    <property type="status" value="NOT_ANNOTATED_CDS"/>
    <property type="molecule type" value="Genomic_DNA"/>
</dbReference>
<protein>
    <recommendedName>
        <fullName evidence="8">Necrosis inducing-like protein NPP1 type</fullName>
    </recommendedName>
</protein>
<dbReference type="PIRSF" id="PIRSF029958">
    <property type="entry name" value="Necrosis-inducing_protein"/>
    <property type="match status" value="1"/>
</dbReference>
<dbReference type="EnsemblProtists" id="Phyra72541">
    <property type="protein sequence ID" value="Phyra72541"/>
    <property type="gene ID" value="Phyra72541"/>
</dbReference>
<dbReference type="HOGENOM" id="CLU_062263_1_0_1"/>
<dbReference type="Proteomes" id="UP000005238">
    <property type="component" value="Unassembled WGS sequence"/>
</dbReference>
<dbReference type="PANTHER" id="PTHR33657:SF8">
    <property type="entry name" value="DOMAIN PROTEIN, PUTATIVE (AFU_ORTHOLOGUE AFUA_5G00600)-RELATED"/>
    <property type="match status" value="1"/>
</dbReference>
<evidence type="ECO:0000313" key="6">
    <source>
        <dbReference type="EnsemblProtists" id="Phyra72541"/>
    </source>
</evidence>
<dbReference type="PANTHER" id="PTHR33657">
    <property type="entry name" value="DOMAIN PROTEIN, PUTATIVE (AFU_ORTHOLOGUE AFUA_5G00600)-RELATED"/>
    <property type="match status" value="1"/>
</dbReference>
<evidence type="ECO:0008006" key="8">
    <source>
        <dbReference type="Google" id="ProtNLM"/>
    </source>
</evidence>
<dbReference type="STRING" id="164328.H3GB99"/>
<proteinExistence type="inferred from homology"/>
<reference evidence="7" key="1">
    <citation type="journal article" date="2006" name="Science">
        <title>Phytophthora genome sequences uncover evolutionary origins and mechanisms of pathogenesis.</title>
        <authorList>
            <person name="Tyler B.M."/>
            <person name="Tripathy S."/>
            <person name="Zhang X."/>
            <person name="Dehal P."/>
            <person name="Jiang R.H."/>
            <person name="Aerts A."/>
            <person name="Arredondo F.D."/>
            <person name="Baxter L."/>
            <person name="Bensasson D."/>
            <person name="Beynon J.L."/>
            <person name="Chapman J."/>
            <person name="Damasceno C.M."/>
            <person name="Dorrance A.E."/>
            <person name="Dou D."/>
            <person name="Dickerman A.W."/>
            <person name="Dubchak I.L."/>
            <person name="Garbelotto M."/>
            <person name="Gijzen M."/>
            <person name="Gordon S.G."/>
            <person name="Govers F."/>
            <person name="Grunwald N.J."/>
            <person name="Huang W."/>
            <person name="Ivors K.L."/>
            <person name="Jones R.W."/>
            <person name="Kamoun S."/>
            <person name="Krampis K."/>
            <person name="Lamour K.H."/>
            <person name="Lee M.K."/>
            <person name="McDonald W.H."/>
            <person name="Medina M."/>
            <person name="Meijer H.J."/>
            <person name="Nordberg E.K."/>
            <person name="Maclean D.J."/>
            <person name="Ospina-Giraldo M.D."/>
            <person name="Morris P.F."/>
            <person name="Phuntumart V."/>
            <person name="Putnam N.H."/>
            <person name="Rash S."/>
            <person name="Rose J.K."/>
            <person name="Sakihama Y."/>
            <person name="Salamov A.A."/>
            <person name="Savidor A."/>
            <person name="Scheuring C.F."/>
            <person name="Smith B.M."/>
            <person name="Sobral B.W."/>
            <person name="Terry A."/>
            <person name="Torto-Alalibo T.A."/>
            <person name="Win J."/>
            <person name="Xu Z."/>
            <person name="Zhang H."/>
            <person name="Grigoriev I.V."/>
            <person name="Rokhsar D.S."/>
            <person name="Boore J.L."/>
        </authorList>
    </citation>
    <scope>NUCLEOTIDE SEQUENCE [LARGE SCALE GENOMIC DNA]</scope>
    <source>
        <strain evidence="7">Pr102</strain>
    </source>
</reference>
<comment type="subcellular location">
    <subcellularLocation>
        <location evidence="1">Secreted</location>
    </subcellularLocation>
</comment>
<evidence type="ECO:0000256" key="5">
    <source>
        <dbReference type="SAM" id="SignalP"/>
    </source>
</evidence>
<keyword evidence="4" id="KW-0843">Virulence</keyword>
<evidence type="ECO:0000256" key="4">
    <source>
        <dbReference type="ARBA" id="ARBA00023026"/>
    </source>
</evidence>
<dbReference type="eggNOG" id="ENOG502S1MP">
    <property type="taxonomic scope" value="Eukaryota"/>
</dbReference>
<feature type="signal peptide" evidence="5">
    <location>
        <begin position="1"/>
        <end position="19"/>
    </location>
</feature>
<evidence type="ECO:0000256" key="2">
    <source>
        <dbReference type="ARBA" id="ARBA00009520"/>
    </source>
</evidence>
<feature type="chain" id="PRO_5003587217" description="Necrosis inducing-like protein NPP1 type" evidence="5">
    <location>
        <begin position="20"/>
        <end position="239"/>
    </location>
</feature>